<organism evidence="2 3">
    <name type="scientific">Dyella mobilis</name>
    <dbReference type="NCBI Taxonomy" id="1849582"/>
    <lineage>
        <taxon>Bacteria</taxon>
        <taxon>Pseudomonadati</taxon>
        <taxon>Pseudomonadota</taxon>
        <taxon>Gammaproteobacteria</taxon>
        <taxon>Lysobacterales</taxon>
        <taxon>Rhodanobacteraceae</taxon>
        <taxon>Dyella</taxon>
    </lineage>
</organism>
<dbReference type="EMBL" id="JADIKF010000038">
    <property type="protein sequence ID" value="MBM7129532.1"/>
    <property type="molecule type" value="Genomic_DNA"/>
</dbReference>
<dbReference type="Proteomes" id="UP001430193">
    <property type="component" value="Unassembled WGS sequence"/>
</dbReference>
<evidence type="ECO:0000256" key="1">
    <source>
        <dbReference type="SAM" id="SignalP"/>
    </source>
</evidence>
<proteinExistence type="predicted"/>
<keyword evidence="3" id="KW-1185">Reference proteome</keyword>
<reference evidence="2" key="1">
    <citation type="submission" date="2020-10" db="EMBL/GenBank/DDBJ databases">
        <title>Phylogeny of dyella-like bacteria.</title>
        <authorList>
            <person name="Fu J."/>
        </authorList>
    </citation>
    <scope>NUCLEOTIDE SEQUENCE</scope>
    <source>
        <strain evidence="2">DHON07</strain>
    </source>
</reference>
<feature type="signal peptide" evidence="1">
    <location>
        <begin position="1"/>
        <end position="25"/>
    </location>
</feature>
<protein>
    <submittedName>
        <fullName evidence="2">Uncharacterized protein</fullName>
    </submittedName>
</protein>
<evidence type="ECO:0000313" key="3">
    <source>
        <dbReference type="Proteomes" id="UP001430193"/>
    </source>
</evidence>
<sequence length="156" mass="17183">MITRTIELTFAITILAILTSTPSVASSVAPEVATVCELTRFGPAQEGAIFRVDGIYKTDFRHFAMLVDAKNDRCFIDLGVKQSDLDGSVAKFNQAVVDTAMRSAPGIGHWVDAEVVFHWVTLEQDSFHFHTKSPVGNLEFLRVFHSTPIPRSTASQ</sequence>
<accession>A0ABS2KEC7</accession>
<keyword evidence="1" id="KW-0732">Signal</keyword>
<feature type="chain" id="PRO_5045991801" evidence="1">
    <location>
        <begin position="26"/>
        <end position="156"/>
    </location>
</feature>
<evidence type="ECO:0000313" key="2">
    <source>
        <dbReference type="EMBL" id="MBM7129532.1"/>
    </source>
</evidence>
<gene>
    <name evidence="2" type="ORF">ISS99_08350</name>
</gene>
<name>A0ABS2KEC7_9GAMM</name>
<dbReference type="RefSeq" id="WP_204631150.1">
    <property type="nucleotide sequence ID" value="NZ_BSOC01000003.1"/>
</dbReference>
<comment type="caution">
    <text evidence="2">The sequence shown here is derived from an EMBL/GenBank/DDBJ whole genome shotgun (WGS) entry which is preliminary data.</text>
</comment>